<evidence type="ECO:0000256" key="2">
    <source>
        <dbReference type="ARBA" id="ARBA00023015"/>
    </source>
</evidence>
<dbReference type="PANTHER" id="PTHR43133">
    <property type="entry name" value="RNA POLYMERASE ECF-TYPE SIGMA FACTO"/>
    <property type="match status" value="1"/>
</dbReference>
<protein>
    <submittedName>
        <fullName evidence="9">ECF RNA polymerase sigma factor SigK</fullName>
    </submittedName>
</protein>
<dbReference type="InterPro" id="IPR014284">
    <property type="entry name" value="RNA_pol_sigma-70_dom"/>
</dbReference>
<dbReference type="InterPro" id="IPR013249">
    <property type="entry name" value="RNA_pol_sigma70_r4_t2"/>
</dbReference>
<dbReference type="Gene3D" id="1.10.10.10">
    <property type="entry name" value="Winged helix-like DNA-binding domain superfamily/Winged helix DNA-binding domain"/>
    <property type="match status" value="1"/>
</dbReference>
<dbReference type="InterPro" id="IPR039425">
    <property type="entry name" value="RNA_pol_sigma-70-like"/>
</dbReference>
<dbReference type="InterPro" id="IPR013324">
    <property type="entry name" value="RNA_pol_sigma_r3/r4-like"/>
</dbReference>
<dbReference type="Gene3D" id="1.10.1740.10">
    <property type="match status" value="1"/>
</dbReference>
<feature type="region of interest" description="Disordered" evidence="6">
    <location>
        <begin position="1"/>
        <end position="34"/>
    </location>
</feature>
<dbReference type="InterPro" id="IPR036388">
    <property type="entry name" value="WH-like_DNA-bd_sf"/>
</dbReference>
<comment type="similarity">
    <text evidence="1">Belongs to the sigma-70 factor family. ECF subfamily.</text>
</comment>
<proteinExistence type="inferred from homology"/>
<dbReference type="GO" id="GO:0003677">
    <property type="term" value="F:DNA binding"/>
    <property type="evidence" value="ECO:0007669"/>
    <property type="project" value="UniProtKB-KW"/>
</dbReference>
<organism evidence="9 10">
    <name type="scientific">Nocardia aurantia</name>
    <dbReference type="NCBI Taxonomy" id="2585199"/>
    <lineage>
        <taxon>Bacteria</taxon>
        <taxon>Bacillati</taxon>
        <taxon>Actinomycetota</taxon>
        <taxon>Actinomycetes</taxon>
        <taxon>Mycobacteriales</taxon>
        <taxon>Nocardiaceae</taxon>
        <taxon>Nocardia</taxon>
    </lineage>
</organism>
<evidence type="ECO:0000256" key="3">
    <source>
        <dbReference type="ARBA" id="ARBA00023082"/>
    </source>
</evidence>
<dbReference type="Proteomes" id="UP000431401">
    <property type="component" value="Unassembled WGS sequence"/>
</dbReference>
<feature type="compositionally biased region" description="Low complexity" evidence="6">
    <location>
        <begin position="25"/>
        <end position="34"/>
    </location>
</feature>
<dbReference type="NCBIfam" id="NF007228">
    <property type="entry name" value="PRK09646.1"/>
    <property type="match status" value="1"/>
</dbReference>
<evidence type="ECO:0000256" key="5">
    <source>
        <dbReference type="ARBA" id="ARBA00023163"/>
    </source>
</evidence>
<dbReference type="GO" id="GO:0016987">
    <property type="term" value="F:sigma factor activity"/>
    <property type="evidence" value="ECO:0007669"/>
    <property type="project" value="UniProtKB-KW"/>
</dbReference>
<dbReference type="InterPro" id="IPR013325">
    <property type="entry name" value="RNA_pol_sigma_r2"/>
</dbReference>
<sequence>MTEQDSAAPARIRHVDDEGPPPRACPAGAGPGDPEAAAELAELVTAVAAGDRGAFTLLYRRTSHRVFGLAWRLLGNRASAEEISQEVYLQVWSLADRYDRRLASPMGWLMMLTHRRAVDRIRAERAGTDRDSVFQGLHLVRDHDVVAEEATQNLEQQAVVRCLGTLTDRQRDTITMAYYGGLTYTEVAQRLDTPVATVKSRIRDGFKRLSACLTGSDPR</sequence>
<evidence type="ECO:0000259" key="7">
    <source>
        <dbReference type="Pfam" id="PF04542"/>
    </source>
</evidence>
<dbReference type="CDD" id="cd06171">
    <property type="entry name" value="Sigma70_r4"/>
    <property type="match status" value="1"/>
</dbReference>
<keyword evidence="10" id="KW-1185">Reference proteome</keyword>
<evidence type="ECO:0000256" key="6">
    <source>
        <dbReference type="SAM" id="MobiDB-lite"/>
    </source>
</evidence>
<evidence type="ECO:0000256" key="1">
    <source>
        <dbReference type="ARBA" id="ARBA00010641"/>
    </source>
</evidence>
<dbReference type="InterPro" id="IPR007627">
    <property type="entry name" value="RNA_pol_sigma70_r2"/>
</dbReference>
<dbReference type="PANTHER" id="PTHR43133:SF66">
    <property type="entry name" value="ECF RNA POLYMERASE SIGMA FACTOR SIGK"/>
    <property type="match status" value="1"/>
</dbReference>
<dbReference type="NCBIfam" id="TIGR02937">
    <property type="entry name" value="sigma70-ECF"/>
    <property type="match status" value="1"/>
</dbReference>
<comment type="caution">
    <text evidence="9">The sequence shown here is derived from an EMBL/GenBank/DDBJ whole genome shotgun (WGS) entry which is preliminary data.</text>
</comment>
<dbReference type="SUPFAM" id="SSF88659">
    <property type="entry name" value="Sigma3 and sigma4 domains of RNA polymerase sigma factors"/>
    <property type="match status" value="1"/>
</dbReference>
<dbReference type="AlphaFoldDB" id="A0A7K0DN40"/>
<name>A0A7K0DN40_9NOCA</name>
<evidence type="ECO:0000256" key="4">
    <source>
        <dbReference type="ARBA" id="ARBA00023125"/>
    </source>
</evidence>
<feature type="domain" description="RNA polymerase sigma-70 region 2" evidence="7">
    <location>
        <begin position="58"/>
        <end position="125"/>
    </location>
</feature>
<keyword evidence="4" id="KW-0238">DNA-binding</keyword>
<dbReference type="GO" id="GO:0006352">
    <property type="term" value="P:DNA-templated transcription initiation"/>
    <property type="evidence" value="ECO:0007669"/>
    <property type="project" value="InterPro"/>
</dbReference>
<feature type="domain" description="RNA polymerase sigma factor 70 region 4 type 2" evidence="8">
    <location>
        <begin position="157"/>
        <end position="209"/>
    </location>
</feature>
<keyword evidence="5" id="KW-0804">Transcription</keyword>
<evidence type="ECO:0000313" key="9">
    <source>
        <dbReference type="EMBL" id="MQY26772.1"/>
    </source>
</evidence>
<accession>A0A7K0DN40</accession>
<evidence type="ECO:0000313" key="10">
    <source>
        <dbReference type="Proteomes" id="UP000431401"/>
    </source>
</evidence>
<reference evidence="9 10" key="1">
    <citation type="submission" date="2019-10" db="EMBL/GenBank/DDBJ databases">
        <title>Nocardia macrotermitis sp. nov. and Nocardia aurantia sp. nov., isolated from the gut of fungus growing-termite Macrotermes natalensis.</title>
        <authorList>
            <person name="Benndorf R."/>
            <person name="Schwitalla J."/>
            <person name="Martin K."/>
            <person name="De Beer W."/>
            <person name="Kaster A.-K."/>
            <person name="Vollmers J."/>
            <person name="Poulsen M."/>
            <person name="Beemelmanns C."/>
        </authorList>
    </citation>
    <scope>NUCLEOTIDE SEQUENCE [LARGE SCALE GENOMIC DNA]</scope>
    <source>
        <strain evidence="9 10">RB56</strain>
    </source>
</reference>
<dbReference type="SUPFAM" id="SSF88946">
    <property type="entry name" value="Sigma2 domain of RNA polymerase sigma factors"/>
    <property type="match status" value="1"/>
</dbReference>
<dbReference type="RefSeq" id="WP_319942858.1">
    <property type="nucleotide sequence ID" value="NZ_WEGI01000004.1"/>
</dbReference>
<gene>
    <name evidence="9" type="primary">sigK_1</name>
    <name evidence="9" type="ORF">NRB56_23450</name>
</gene>
<keyword evidence="3" id="KW-0731">Sigma factor</keyword>
<dbReference type="EMBL" id="WEGI01000004">
    <property type="protein sequence ID" value="MQY26772.1"/>
    <property type="molecule type" value="Genomic_DNA"/>
</dbReference>
<dbReference type="Pfam" id="PF04542">
    <property type="entry name" value="Sigma70_r2"/>
    <property type="match status" value="1"/>
</dbReference>
<keyword evidence="2" id="KW-0805">Transcription regulation</keyword>
<evidence type="ECO:0000259" key="8">
    <source>
        <dbReference type="Pfam" id="PF08281"/>
    </source>
</evidence>
<dbReference type="Pfam" id="PF08281">
    <property type="entry name" value="Sigma70_r4_2"/>
    <property type="match status" value="1"/>
</dbReference>